<evidence type="ECO:0000313" key="3">
    <source>
        <dbReference type="Proteomes" id="UP000194154"/>
    </source>
</evidence>
<dbReference type="KEGG" id="mcak:MCCS_17310"/>
<dbReference type="EMBL" id="CP021059">
    <property type="protein sequence ID" value="ARQ07365.1"/>
    <property type="molecule type" value="Genomic_DNA"/>
</dbReference>
<reference evidence="2 3" key="1">
    <citation type="journal article" date="2017" name="Int. J. Syst. Evol. Microbiol.">
        <title>Macrococcus canis sp. nov., a skin bacterium associated with infections in dogs.</title>
        <authorList>
            <person name="Gobeli Brawand S."/>
            <person name="Cotting K."/>
            <person name="Gomez-Sanz E."/>
            <person name="Collaud A."/>
            <person name="Thomann A."/>
            <person name="Brodard I."/>
            <person name="Rodriguez-Campos S."/>
            <person name="Strauss C."/>
            <person name="Perreten V."/>
        </authorList>
    </citation>
    <scope>NUCLEOTIDE SEQUENCE [LARGE SCALE GENOMIC DNA]</scope>
    <source>
        <strain evidence="2 3">KM45013</strain>
    </source>
</reference>
<sequence>MVKKPKALMLEEALYRRLAGYTFSDDYYYVNSGYEGEILFLQKFPIKDCHLQLFNITLQVDNTKFEIDRAIITGDGIYAFDVKNYGKGYEIINNDWYKNKNIIKNPMTQYNGMKNGLNTIAKLMTLPHDIYCYTVFIKKEFNINQKLEGILLYNEIHQTFRKIHNDKPVSQLDKKLLTHIESNHIPLTFHNRRPQFDIRDIEPGLKCMNCNSSILKLENNARTIVCSSCLSKTTKIELIHNNLIDLDIIFARPFNTKEAHKWIGTDYRNITLRVLNQYFIRTENDEYYYKYNC</sequence>
<dbReference type="RefSeq" id="WP_157891087.1">
    <property type="nucleotide sequence ID" value="NZ_CBCRZA010000004.1"/>
</dbReference>
<dbReference type="Proteomes" id="UP000194154">
    <property type="component" value="Chromosome"/>
</dbReference>
<accession>A0A1W7ACN9</accession>
<proteinExistence type="predicted"/>
<keyword evidence="3" id="KW-1185">Reference proteome</keyword>
<dbReference type="OrthoDB" id="2387294at2"/>
<dbReference type="InterPro" id="IPR011528">
    <property type="entry name" value="NERD"/>
</dbReference>
<evidence type="ECO:0000259" key="1">
    <source>
        <dbReference type="Pfam" id="PF08378"/>
    </source>
</evidence>
<gene>
    <name evidence="2" type="ORF">MCCS_17310</name>
</gene>
<evidence type="ECO:0000313" key="2">
    <source>
        <dbReference type="EMBL" id="ARQ07365.1"/>
    </source>
</evidence>
<protein>
    <submittedName>
        <fullName evidence="2">Nuclease-related domain protein</fullName>
    </submittedName>
</protein>
<dbReference type="AlphaFoldDB" id="A0A1W7ACN9"/>
<dbReference type="GeneID" id="35295832"/>
<dbReference type="Pfam" id="PF08378">
    <property type="entry name" value="NERD"/>
    <property type="match status" value="1"/>
</dbReference>
<organism evidence="2 3">
    <name type="scientific">Macrococcoides canis</name>
    <dbReference type="NCBI Taxonomy" id="1855823"/>
    <lineage>
        <taxon>Bacteria</taxon>
        <taxon>Bacillati</taxon>
        <taxon>Bacillota</taxon>
        <taxon>Bacilli</taxon>
        <taxon>Bacillales</taxon>
        <taxon>Staphylococcaceae</taxon>
        <taxon>Macrococcoides</taxon>
    </lineage>
</organism>
<feature type="domain" description="NERD" evidence="1">
    <location>
        <begin position="32"/>
        <end position="136"/>
    </location>
</feature>
<name>A0A1W7ACN9_9STAP</name>